<keyword evidence="3 8" id="KW-0813">Transport</keyword>
<keyword evidence="5 8" id="KW-0812">Transmembrane</keyword>
<sequence>MASAAQAGALAPGRTVVAATAAPAPAEDAGRTSLLSASLLIGPATVFVVAGLLMPLLILLRYSFNRFEPRRMMVEAVTAENYVKFFSDPFYTNIFWTTLRVAALCTAVCLIMGLPLAYVLARTQSRYKNILIMLVVLPLFVGNAVRAAGWMTLFGSKGFLNVSLMSLGVIEAPMQIMYTEMAVIFGIIAVNLPYMVLTLQSVIEGIHRNVEEAAFSLGAGPFAMFRRVLLPLALPGLLAGSILTFILGMNAYATPVLLGGPKFKMMGPLVFGQFQLNNWPFGAAVAFILMDATLILTATANLMVQRRYRR</sequence>
<evidence type="ECO:0000256" key="3">
    <source>
        <dbReference type="ARBA" id="ARBA00022448"/>
    </source>
</evidence>
<protein>
    <submittedName>
        <fullName evidence="10">Spermidine/putrescine import ABC transporter permease protein PotB</fullName>
    </submittedName>
</protein>
<feature type="transmembrane region" description="Helical" evidence="8">
    <location>
        <begin position="279"/>
        <end position="304"/>
    </location>
</feature>
<evidence type="ECO:0000256" key="7">
    <source>
        <dbReference type="ARBA" id="ARBA00023136"/>
    </source>
</evidence>
<organism evidence="10">
    <name type="scientific">uncultured Microvirga sp</name>
    <dbReference type="NCBI Taxonomy" id="412392"/>
    <lineage>
        <taxon>Bacteria</taxon>
        <taxon>Pseudomonadati</taxon>
        <taxon>Pseudomonadota</taxon>
        <taxon>Alphaproteobacteria</taxon>
        <taxon>Hyphomicrobiales</taxon>
        <taxon>Methylobacteriaceae</taxon>
        <taxon>Microvirga</taxon>
        <taxon>environmental samples</taxon>
    </lineage>
</organism>
<comment type="similarity">
    <text evidence="2">Belongs to the binding-protein-dependent transport system permease family. CysTW subfamily.</text>
</comment>
<dbReference type="PANTHER" id="PTHR42929:SF5">
    <property type="entry name" value="ABC TRANSPORTER PERMEASE PROTEIN"/>
    <property type="match status" value="1"/>
</dbReference>
<evidence type="ECO:0000256" key="5">
    <source>
        <dbReference type="ARBA" id="ARBA00022692"/>
    </source>
</evidence>
<name>A0A6J4KNV0_9HYPH</name>
<feature type="transmembrane region" description="Helical" evidence="8">
    <location>
        <begin position="127"/>
        <end position="146"/>
    </location>
</feature>
<dbReference type="GO" id="GO:0055085">
    <property type="term" value="P:transmembrane transport"/>
    <property type="evidence" value="ECO:0007669"/>
    <property type="project" value="InterPro"/>
</dbReference>
<proteinExistence type="inferred from homology"/>
<keyword evidence="6 8" id="KW-1133">Transmembrane helix</keyword>
<feature type="domain" description="ABC transmembrane type-1" evidence="9">
    <location>
        <begin position="95"/>
        <end position="300"/>
    </location>
</feature>
<dbReference type="GO" id="GO:0005886">
    <property type="term" value="C:plasma membrane"/>
    <property type="evidence" value="ECO:0007669"/>
    <property type="project" value="UniProtKB-SubCell"/>
</dbReference>
<feature type="transmembrane region" description="Helical" evidence="8">
    <location>
        <begin position="101"/>
        <end position="121"/>
    </location>
</feature>
<reference evidence="10" key="1">
    <citation type="submission" date="2020-02" db="EMBL/GenBank/DDBJ databases">
        <authorList>
            <person name="Meier V. D."/>
        </authorList>
    </citation>
    <scope>NUCLEOTIDE SEQUENCE</scope>
    <source>
        <strain evidence="10">AVDCRST_MAG90</strain>
    </source>
</reference>
<dbReference type="PANTHER" id="PTHR42929">
    <property type="entry name" value="INNER MEMBRANE ABC TRANSPORTER PERMEASE PROTEIN YDCU-RELATED-RELATED"/>
    <property type="match status" value="1"/>
</dbReference>
<dbReference type="SUPFAM" id="SSF161098">
    <property type="entry name" value="MetI-like"/>
    <property type="match status" value="1"/>
</dbReference>
<accession>A0A6J4KNV0</accession>
<evidence type="ECO:0000256" key="6">
    <source>
        <dbReference type="ARBA" id="ARBA00022989"/>
    </source>
</evidence>
<dbReference type="EMBL" id="CADCUC010000084">
    <property type="protein sequence ID" value="CAA9311056.1"/>
    <property type="molecule type" value="Genomic_DNA"/>
</dbReference>
<evidence type="ECO:0000256" key="2">
    <source>
        <dbReference type="ARBA" id="ARBA00007069"/>
    </source>
</evidence>
<keyword evidence="7 8" id="KW-0472">Membrane</keyword>
<evidence type="ECO:0000256" key="8">
    <source>
        <dbReference type="RuleBase" id="RU363032"/>
    </source>
</evidence>
<evidence type="ECO:0000256" key="4">
    <source>
        <dbReference type="ARBA" id="ARBA00022475"/>
    </source>
</evidence>
<evidence type="ECO:0000313" key="10">
    <source>
        <dbReference type="EMBL" id="CAA9311056.1"/>
    </source>
</evidence>
<dbReference type="Pfam" id="PF00528">
    <property type="entry name" value="BPD_transp_1"/>
    <property type="match status" value="1"/>
</dbReference>
<gene>
    <name evidence="10" type="ORF">AVDCRST_MAG90-541</name>
</gene>
<evidence type="ECO:0000259" key="9">
    <source>
        <dbReference type="PROSITE" id="PS50928"/>
    </source>
</evidence>
<dbReference type="CDD" id="cd06261">
    <property type="entry name" value="TM_PBP2"/>
    <property type="match status" value="1"/>
</dbReference>
<dbReference type="InterPro" id="IPR000515">
    <property type="entry name" value="MetI-like"/>
</dbReference>
<keyword evidence="4" id="KW-1003">Cell membrane</keyword>
<feature type="transmembrane region" description="Helical" evidence="8">
    <location>
        <begin position="182"/>
        <end position="199"/>
    </location>
</feature>
<dbReference type="AlphaFoldDB" id="A0A6J4KNV0"/>
<evidence type="ECO:0000256" key="1">
    <source>
        <dbReference type="ARBA" id="ARBA00004651"/>
    </source>
</evidence>
<comment type="subcellular location">
    <subcellularLocation>
        <location evidence="1 8">Cell membrane</location>
        <topology evidence="1 8">Multi-pass membrane protein</topology>
    </subcellularLocation>
</comment>
<dbReference type="InterPro" id="IPR035906">
    <property type="entry name" value="MetI-like_sf"/>
</dbReference>
<feature type="transmembrane region" description="Helical" evidence="8">
    <location>
        <begin position="232"/>
        <end position="259"/>
    </location>
</feature>
<dbReference type="PROSITE" id="PS50928">
    <property type="entry name" value="ABC_TM1"/>
    <property type="match status" value="1"/>
</dbReference>
<feature type="transmembrane region" description="Helical" evidence="8">
    <location>
        <begin position="34"/>
        <end position="62"/>
    </location>
</feature>
<dbReference type="Gene3D" id="1.10.3720.10">
    <property type="entry name" value="MetI-like"/>
    <property type="match status" value="1"/>
</dbReference>